<accession>A0A133VL18</accession>
<evidence type="ECO:0000313" key="2">
    <source>
        <dbReference type="Proteomes" id="UP000070404"/>
    </source>
</evidence>
<evidence type="ECO:0000313" key="1">
    <source>
        <dbReference type="EMBL" id="KXB07123.1"/>
    </source>
</evidence>
<dbReference type="Proteomes" id="UP000070404">
    <property type="component" value="Unassembled WGS sequence"/>
</dbReference>
<protein>
    <submittedName>
        <fullName evidence="1">Uncharacterized protein</fullName>
    </submittedName>
</protein>
<proteinExistence type="predicted"/>
<reference evidence="1 2" key="1">
    <citation type="journal article" date="2016" name="Sci. Rep.">
        <title>Metabolic traits of an uncultured archaeal lineage -MSBL1- from brine pools of the Red Sea.</title>
        <authorList>
            <person name="Mwirichia R."/>
            <person name="Alam I."/>
            <person name="Rashid M."/>
            <person name="Vinu M."/>
            <person name="Ba-Alawi W."/>
            <person name="Anthony Kamau A."/>
            <person name="Kamanda Ngugi D."/>
            <person name="Goker M."/>
            <person name="Klenk H.P."/>
            <person name="Bajic V."/>
            <person name="Stingl U."/>
        </authorList>
    </citation>
    <scope>NUCLEOTIDE SEQUENCE [LARGE SCALE GENOMIC DNA]</scope>
    <source>
        <strain evidence="1">SCGC-AAA382C18</strain>
    </source>
</reference>
<gene>
    <name evidence="1" type="ORF">AKJ52_00855</name>
</gene>
<dbReference type="EMBL" id="LHYF01000009">
    <property type="protein sequence ID" value="KXB07123.1"/>
    <property type="molecule type" value="Genomic_DNA"/>
</dbReference>
<keyword evidence="2" id="KW-1185">Reference proteome</keyword>
<comment type="caution">
    <text evidence="1">The sequence shown here is derived from an EMBL/GenBank/DDBJ whole genome shotgun (WGS) entry which is preliminary data.</text>
</comment>
<name>A0A133VL18_9EURY</name>
<dbReference type="AlphaFoldDB" id="A0A133VL18"/>
<sequence>MEIMEYLINGLCDSAGKTTAMVGLFQNFDKDMDVNLFKPFAANDYWHDHSVIVDSLEKGVLFGHDAKVLSNFTEQREVEINPIHRVWAPESVVGQGIGVGGSGSTMILDRVFDGNDTTFVINSEIALPKKFETLLDSADRVIEISTVEELNNLSEDLYVSTVEQRYKKISKTDKLMVESYSDIAMPLNFSPDVVISIEPGKVHISDGQKYKNAYTMHRERWKDYSRELKTRKILNMTQPTTIKIQPSPLNDISEAGEVYSKVYQKMKELYTD</sequence>
<organism evidence="1 2">
    <name type="scientific">candidate division MSBL1 archaeon SCGC-AAA382C18</name>
    <dbReference type="NCBI Taxonomy" id="1698281"/>
    <lineage>
        <taxon>Archaea</taxon>
        <taxon>Methanobacteriati</taxon>
        <taxon>Methanobacteriota</taxon>
        <taxon>candidate division MSBL1</taxon>
    </lineage>
</organism>